<evidence type="ECO:0000313" key="1">
    <source>
        <dbReference type="EMBL" id="KAK0139651.1"/>
    </source>
</evidence>
<name>A0AA47NV20_MERPO</name>
<dbReference type="Proteomes" id="UP001174136">
    <property type="component" value="Unassembled WGS sequence"/>
</dbReference>
<comment type="caution">
    <text evidence="1">The sequence shown here is derived from an EMBL/GenBank/DDBJ whole genome shotgun (WGS) entry which is preliminary data.</text>
</comment>
<protein>
    <submittedName>
        <fullName evidence="1">Uncharacterized protein</fullName>
    </submittedName>
</protein>
<dbReference type="EMBL" id="JAOPHQ010004317">
    <property type="protein sequence ID" value="KAK0139651.1"/>
    <property type="molecule type" value="Genomic_DNA"/>
</dbReference>
<reference evidence="1" key="1">
    <citation type="journal article" date="2023" name="Front. Mar. Sci.">
        <title>A new Merluccius polli reference genome to investigate the effects of global change in West African waters.</title>
        <authorList>
            <person name="Mateo J.L."/>
            <person name="Blanco-Fernandez C."/>
            <person name="Garcia-Vazquez E."/>
            <person name="Machado-Schiaffino G."/>
        </authorList>
    </citation>
    <scope>NUCLEOTIDE SEQUENCE</scope>
    <source>
        <strain evidence="1">C29</strain>
        <tissue evidence="1">Fin</tissue>
    </source>
</reference>
<gene>
    <name evidence="1" type="ORF">N1851_023454</name>
</gene>
<keyword evidence="2" id="KW-1185">Reference proteome</keyword>
<sequence>MVSTDTAPSIIIDKDVVGLREASSPSGCHVLSATRPRVTTKLADMTEDGSSGEESAAAAPLPHKRHTLSALGELFEDGDQALTESMVDSSRSAITPSDTIKREIGLYRSLPAVLSSVDPVSTNQFVNVLVCFKLKLQSLPDTEVPVAIVVIAVKGVAGLFSTSKPWWVREVQWPTFSVWDYVVFAGIVLGSFWDWPLAGPFVGRKENNE</sequence>
<organism evidence="1 2">
    <name type="scientific">Merluccius polli</name>
    <name type="common">Benguela hake</name>
    <name type="synonym">Merluccius cadenati</name>
    <dbReference type="NCBI Taxonomy" id="89951"/>
    <lineage>
        <taxon>Eukaryota</taxon>
        <taxon>Metazoa</taxon>
        <taxon>Chordata</taxon>
        <taxon>Craniata</taxon>
        <taxon>Vertebrata</taxon>
        <taxon>Euteleostomi</taxon>
        <taxon>Actinopterygii</taxon>
        <taxon>Neopterygii</taxon>
        <taxon>Teleostei</taxon>
        <taxon>Neoteleostei</taxon>
        <taxon>Acanthomorphata</taxon>
        <taxon>Zeiogadaria</taxon>
        <taxon>Gadariae</taxon>
        <taxon>Gadiformes</taxon>
        <taxon>Gadoidei</taxon>
        <taxon>Merlucciidae</taxon>
        <taxon>Merluccius</taxon>
    </lineage>
</organism>
<proteinExistence type="predicted"/>
<evidence type="ECO:0000313" key="2">
    <source>
        <dbReference type="Proteomes" id="UP001174136"/>
    </source>
</evidence>
<accession>A0AA47NV20</accession>
<dbReference type="AlphaFoldDB" id="A0AA47NV20"/>